<evidence type="ECO:0000256" key="13">
    <source>
        <dbReference type="ARBA" id="ARBA00023075"/>
    </source>
</evidence>
<dbReference type="PANTHER" id="PTHR43507:SF20">
    <property type="entry name" value="NADH-UBIQUINONE OXIDOREDUCTASE CHAIN 4"/>
    <property type="match status" value="1"/>
</dbReference>
<dbReference type="PANTHER" id="PTHR43507">
    <property type="entry name" value="NADH-UBIQUINONE OXIDOREDUCTASE CHAIN 4"/>
    <property type="match status" value="1"/>
</dbReference>
<keyword evidence="6 17" id="KW-0813">Transport</keyword>
<feature type="domain" description="NADH:quinone oxidoreductase/Mrp antiporter transmembrane" evidence="18">
    <location>
        <begin position="88"/>
        <end position="357"/>
    </location>
</feature>
<evidence type="ECO:0000313" key="19">
    <source>
        <dbReference type="EMBL" id="BAV78635.1"/>
    </source>
</evidence>
<proteinExistence type="inferred from homology"/>
<evidence type="ECO:0000256" key="1">
    <source>
        <dbReference type="ARBA" id="ARBA00003257"/>
    </source>
</evidence>
<keyword evidence="15 17" id="KW-0472">Membrane</keyword>
<feature type="transmembrane region" description="Helical" evidence="17">
    <location>
        <begin position="380"/>
        <end position="403"/>
    </location>
</feature>
<dbReference type="InterPro" id="IPR003918">
    <property type="entry name" value="NADH_UbQ_OxRdtase"/>
</dbReference>
<evidence type="ECO:0000256" key="5">
    <source>
        <dbReference type="ARBA" id="ARBA00021006"/>
    </source>
</evidence>
<geneLocation type="mitochondrion" evidence="19"/>
<feature type="transmembrane region" description="Helical" evidence="17">
    <location>
        <begin position="12"/>
        <end position="32"/>
    </location>
</feature>
<dbReference type="EC" id="7.1.1.2" evidence="4 17"/>
<comment type="function">
    <text evidence="17">Core subunit of the mitochondrial membrane respiratory chain NADH dehydrogenase (Complex I) which catalyzes electron transfer from NADH through the respiratory chain, using ubiquinone as an electron acceptor. Essential for the catalytic activity and assembly of complex I.</text>
</comment>
<comment type="function">
    <text evidence="1">Core subunit of the mitochondrial membrane respiratory chain NADH dehydrogenase (Complex I) that is believed to belong to the minimal assembly required for catalysis. Complex I functions in the transfer of electrons from NADH to the respiratory chain. The immediate electron acceptor for the enzyme is believed to be ubiquinone.</text>
</comment>
<gene>
    <name evidence="19" type="primary">ND4</name>
</gene>
<evidence type="ECO:0000256" key="15">
    <source>
        <dbReference type="ARBA" id="ARBA00023136"/>
    </source>
</evidence>
<keyword evidence="7 17" id="KW-0679">Respiratory chain</keyword>
<organism evidence="19">
    <name type="scientific">Panagrellus redivivus</name>
    <name type="common">Microworm</name>
    <dbReference type="NCBI Taxonomy" id="6233"/>
    <lineage>
        <taxon>Eukaryota</taxon>
        <taxon>Metazoa</taxon>
        <taxon>Ecdysozoa</taxon>
        <taxon>Nematoda</taxon>
        <taxon>Chromadorea</taxon>
        <taxon>Rhabditida</taxon>
        <taxon>Tylenchina</taxon>
        <taxon>Panagrolaimomorpha</taxon>
        <taxon>Panagrolaimoidea</taxon>
        <taxon>Panagrolaimidae</taxon>
        <taxon>Panagrellus</taxon>
    </lineage>
</organism>
<dbReference type="GO" id="GO:0048039">
    <property type="term" value="F:ubiquinone binding"/>
    <property type="evidence" value="ECO:0007669"/>
    <property type="project" value="TreeGrafter"/>
</dbReference>
<protein>
    <recommendedName>
        <fullName evidence="5 17">NADH-ubiquinone oxidoreductase chain 4</fullName>
        <ecNumber evidence="4 17">7.1.1.2</ecNumber>
    </recommendedName>
</protein>
<keyword evidence="9" id="KW-1278">Translocase</keyword>
<comment type="catalytic activity">
    <reaction evidence="16 17">
        <text>a ubiquinone + NADH + 5 H(+)(in) = a ubiquinol + NAD(+) + 4 H(+)(out)</text>
        <dbReference type="Rhea" id="RHEA:29091"/>
        <dbReference type="Rhea" id="RHEA-COMP:9565"/>
        <dbReference type="Rhea" id="RHEA-COMP:9566"/>
        <dbReference type="ChEBI" id="CHEBI:15378"/>
        <dbReference type="ChEBI" id="CHEBI:16389"/>
        <dbReference type="ChEBI" id="CHEBI:17976"/>
        <dbReference type="ChEBI" id="CHEBI:57540"/>
        <dbReference type="ChEBI" id="CHEBI:57945"/>
        <dbReference type="EC" id="7.1.1.2"/>
    </reaction>
</comment>
<name>A0A1E1G7A2_PANRE</name>
<keyword evidence="12 17" id="KW-0520">NAD</keyword>
<evidence type="ECO:0000256" key="2">
    <source>
        <dbReference type="ARBA" id="ARBA00004225"/>
    </source>
</evidence>
<dbReference type="EMBL" id="AP017464">
    <property type="protein sequence ID" value="BAV78635.1"/>
    <property type="molecule type" value="Genomic_DNA"/>
</dbReference>
<evidence type="ECO:0000256" key="8">
    <source>
        <dbReference type="ARBA" id="ARBA00022692"/>
    </source>
</evidence>
<feature type="transmembrane region" description="Helical" evidence="17">
    <location>
        <begin position="123"/>
        <end position="141"/>
    </location>
</feature>
<sequence>MMYLILSMMFFFDYIFMFFFLLIWVFISFFNYSWSGVFILNDSLMFVLLVLMSIFILGVVLFSELNDNLIILSILLVLVSILFFYSFNIIMLYMFFELSMFPIMMMILGYGSQIEKINSTYYLLFYASFCSFPFLYIYFNYDLNFMLPYFDKIISWELILFLSLGFMMKFPVYFLHLWLPKAHVEAPTTASMLLAGLLLKLGTGGFLRIMKSFSFIHSNYWFLISFMGMVMGSFSCIYQSDTKSLAAYSSITHMGFLLMCLVFISMEGKMSSLMIMLSHGYTSTLMFYFIGEYYHSSNSRMVYYLNSIFNISLILGIMFSLTFLSNAGVPPSLSFFAEFISISFGLNLLNLIMMVLFFYFFFAFYYSIYFITNFLMGKNFILLNFWSSYYSYFFVIMMFNIFWMSLIF</sequence>
<keyword evidence="10 17" id="KW-0249">Electron transport</keyword>
<feature type="transmembrane region" description="Helical" evidence="17">
    <location>
        <begin position="153"/>
        <end position="178"/>
    </location>
</feature>
<dbReference type="GO" id="GO:0042773">
    <property type="term" value="P:ATP synthesis coupled electron transport"/>
    <property type="evidence" value="ECO:0007669"/>
    <property type="project" value="InterPro"/>
</dbReference>
<evidence type="ECO:0000256" key="3">
    <source>
        <dbReference type="ARBA" id="ARBA00009025"/>
    </source>
</evidence>
<accession>A0A1E1G7A2</accession>
<feature type="transmembrane region" description="Helical" evidence="17">
    <location>
        <begin position="220"/>
        <end position="238"/>
    </location>
</feature>
<feature type="transmembrane region" description="Helical" evidence="17">
    <location>
        <begin position="69"/>
        <end position="87"/>
    </location>
</feature>
<feature type="transmembrane region" description="Helical" evidence="17">
    <location>
        <begin position="302"/>
        <end position="324"/>
    </location>
</feature>
<dbReference type="AlphaFoldDB" id="A0A1E1G7A2"/>
<dbReference type="InterPro" id="IPR001750">
    <property type="entry name" value="ND/Mrp_TM"/>
</dbReference>
<feature type="transmembrane region" description="Helical" evidence="17">
    <location>
        <begin position="44"/>
        <end position="62"/>
    </location>
</feature>
<evidence type="ECO:0000256" key="4">
    <source>
        <dbReference type="ARBA" id="ARBA00012944"/>
    </source>
</evidence>
<feature type="transmembrane region" description="Helical" evidence="17">
    <location>
        <begin position="344"/>
        <end position="368"/>
    </location>
</feature>
<keyword evidence="8 17" id="KW-0812">Transmembrane</keyword>
<dbReference type="PRINTS" id="PR01437">
    <property type="entry name" value="NUOXDRDTASE4"/>
</dbReference>
<evidence type="ECO:0000256" key="9">
    <source>
        <dbReference type="ARBA" id="ARBA00022967"/>
    </source>
</evidence>
<dbReference type="Pfam" id="PF00361">
    <property type="entry name" value="Proton_antipo_M"/>
    <property type="match status" value="1"/>
</dbReference>
<evidence type="ECO:0000256" key="16">
    <source>
        <dbReference type="ARBA" id="ARBA00049551"/>
    </source>
</evidence>
<dbReference type="GO" id="GO:0003954">
    <property type="term" value="F:NADH dehydrogenase activity"/>
    <property type="evidence" value="ECO:0007669"/>
    <property type="project" value="TreeGrafter"/>
</dbReference>
<feature type="transmembrane region" description="Helical" evidence="17">
    <location>
        <begin position="190"/>
        <end position="208"/>
    </location>
</feature>
<evidence type="ECO:0000256" key="11">
    <source>
        <dbReference type="ARBA" id="ARBA00022989"/>
    </source>
</evidence>
<evidence type="ECO:0000256" key="7">
    <source>
        <dbReference type="ARBA" id="ARBA00022660"/>
    </source>
</evidence>
<dbReference type="GO" id="GO:0031966">
    <property type="term" value="C:mitochondrial membrane"/>
    <property type="evidence" value="ECO:0007669"/>
    <property type="project" value="UniProtKB-SubCell"/>
</dbReference>
<keyword evidence="14 17" id="KW-0496">Mitochondrion</keyword>
<evidence type="ECO:0000259" key="18">
    <source>
        <dbReference type="Pfam" id="PF00361"/>
    </source>
</evidence>
<evidence type="ECO:0000256" key="6">
    <source>
        <dbReference type="ARBA" id="ARBA00022448"/>
    </source>
</evidence>
<comment type="subcellular location">
    <subcellularLocation>
        <location evidence="2 17">Mitochondrion membrane</location>
        <topology evidence="2 17">Multi-pass membrane protein</topology>
    </subcellularLocation>
</comment>
<feature type="transmembrane region" description="Helical" evidence="17">
    <location>
        <begin position="245"/>
        <end position="264"/>
    </location>
</feature>
<reference evidence="19" key="1">
    <citation type="submission" date="2016-05" db="EMBL/GenBank/DDBJ databases">
        <title>Complete mitochondrial genomes of 50 helminths species.</title>
        <authorList>
            <person name="Holroyd N."/>
            <person name="Kikuchi T."/>
            <person name="Sternberg P."/>
            <person name="Berriman M."/>
        </authorList>
    </citation>
    <scope>NUCLEOTIDE SEQUENCE</scope>
    <source>
        <strain evidence="19">PS2298/MT8872</strain>
    </source>
</reference>
<evidence type="ECO:0000256" key="12">
    <source>
        <dbReference type="ARBA" id="ARBA00023027"/>
    </source>
</evidence>
<keyword evidence="11 17" id="KW-1133">Transmembrane helix</keyword>
<evidence type="ECO:0000256" key="10">
    <source>
        <dbReference type="ARBA" id="ARBA00022982"/>
    </source>
</evidence>
<dbReference type="GO" id="GO:0008137">
    <property type="term" value="F:NADH dehydrogenase (ubiquinone) activity"/>
    <property type="evidence" value="ECO:0007669"/>
    <property type="project" value="UniProtKB-UniRule"/>
</dbReference>
<dbReference type="GO" id="GO:0015990">
    <property type="term" value="P:electron transport coupled proton transport"/>
    <property type="evidence" value="ECO:0007669"/>
    <property type="project" value="TreeGrafter"/>
</dbReference>
<evidence type="ECO:0000256" key="14">
    <source>
        <dbReference type="ARBA" id="ARBA00023128"/>
    </source>
</evidence>
<feature type="transmembrane region" description="Helical" evidence="17">
    <location>
        <begin position="93"/>
        <end position="111"/>
    </location>
</feature>
<comment type="similarity">
    <text evidence="3 17">Belongs to the complex I subunit 4 family.</text>
</comment>
<evidence type="ECO:0000256" key="17">
    <source>
        <dbReference type="RuleBase" id="RU003297"/>
    </source>
</evidence>
<keyword evidence="13 17" id="KW-0830">Ubiquinone</keyword>
<feature type="transmembrane region" description="Helical" evidence="17">
    <location>
        <begin position="270"/>
        <end position="290"/>
    </location>
</feature>